<dbReference type="OrthoDB" id="9813719at2"/>
<dbReference type="GO" id="GO:0005524">
    <property type="term" value="F:ATP binding"/>
    <property type="evidence" value="ECO:0007669"/>
    <property type="project" value="UniProtKB-KW"/>
</dbReference>
<dbReference type="InterPro" id="IPR036597">
    <property type="entry name" value="Fido-like_dom_sf"/>
</dbReference>
<evidence type="ECO:0000313" key="4">
    <source>
        <dbReference type="EMBL" id="SDG91139.1"/>
    </source>
</evidence>
<feature type="binding site" evidence="2">
    <location>
        <begin position="275"/>
        <end position="282"/>
    </location>
    <ligand>
        <name>ATP</name>
        <dbReference type="ChEBI" id="CHEBI:30616"/>
    </ligand>
</feature>
<feature type="domain" description="Fido" evidence="3">
    <location>
        <begin position="181"/>
        <end position="336"/>
    </location>
</feature>
<dbReference type="InterPro" id="IPR040198">
    <property type="entry name" value="Fido_containing"/>
</dbReference>
<dbReference type="PANTHER" id="PTHR13504:SF38">
    <property type="entry name" value="FIDO DOMAIN-CONTAINING PROTEIN"/>
    <property type="match status" value="1"/>
</dbReference>
<evidence type="ECO:0000256" key="2">
    <source>
        <dbReference type="PIRSR" id="PIRSR640198-2"/>
    </source>
</evidence>
<dbReference type="InterPro" id="IPR003812">
    <property type="entry name" value="Fido"/>
</dbReference>
<accession>A0A1G7Y431</accession>
<dbReference type="Gene3D" id="1.10.3290.10">
    <property type="entry name" value="Fido-like domain"/>
    <property type="match status" value="1"/>
</dbReference>
<gene>
    <name evidence="4" type="ORF">SAMN05421505_10989</name>
</gene>
<dbReference type="Proteomes" id="UP000198923">
    <property type="component" value="Unassembled WGS sequence"/>
</dbReference>
<evidence type="ECO:0000259" key="3">
    <source>
        <dbReference type="PROSITE" id="PS51459"/>
    </source>
</evidence>
<evidence type="ECO:0000256" key="1">
    <source>
        <dbReference type="PIRSR" id="PIRSR640198-1"/>
    </source>
</evidence>
<name>A0A1G7Y431_9ACTN</name>
<dbReference type="PROSITE" id="PS51459">
    <property type="entry name" value="FIDO"/>
    <property type="match status" value="1"/>
</dbReference>
<keyword evidence="5" id="KW-1185">Reference proteome</keyword>
<keyword evidence="2" id="KW-0067">ATP-binding</keyword>
<organism evidence="4 5">
    <name type="scientific">Sinosporangium album</name>
    <dbReference type="NCBI Taxonomy" id="504805"/>
    <lineage>
        <taxon>Bacteria</taxon>
        <taxon>Bacillati</taxon>
        <taxon>Actinomycetota</taxon>
        <taxon>Actinomycetes</taxon>
        <taxon>Streptosporangiales</taxon>
        <taxon>Streptosporangiaceae</taxon>
        <taxon>Sinosporangium</taxon>
    </lineage>
</organism>
<sequence>MRTPEQPPPTATVLGRLVDPRIADALAGALAGGPQPYHHWDDTRYRTPPPGLTREEWWAVIKATRLSTNRRIPLTSPEGTPFAYSLPDEVLRDNEFVSTHTAGMISLGEDVANPAVRDRYLVNSLIEESITSSQLEGARTDKRVAQEMIRSGREPRDKSERMILNNFHAMEFVSKIRDEPLTPEIICHIQRIATEGTLDTPESAGRFQSAHDNRVGVYDTTGHLLYQPPPADLIPERIERLCAFANSRDTTTYLPGVIRAIIIHFMLGYEHPFEDGNGRTARLLFYWSMLNQGYWLTEFISISRVIKKAPAKYGRAFLHTETDDNDLTYFILFHLKVLRRAIDELNAYLARKVAEVRELTGILHNDSGHFNHRQFALLGNALKNPAARYSVQSHQTSHRISAETARQDLVQLEKFGFLEKRRLGKKFVYHPKPNLAEAIRAFGL</sequence>
<keyword evidence="2" id="KW-0547">Nucleotide-binding</keyword>
<dbReference type="STRING" id="504805.SAMN05421505_10989"/>
<evidence type="ECO:0000313" key="5">
    <source>
        <dbReference type="Proteomes" id="UP000198923"/>
    </source>
</evidence>
<dbReference type="RefSeq" id="WP_093170415.1">
    <property type="nucleotide sequence ID" value="NZ_FNCN01000009.1"/>
</dbReference>
<dbReference type="EMBL" id="FNCN01000009">
    <property type="protein sequence ID" value="SDG91139.1"/>
    <property type="molecule type" value="Genomic_DNA"/>
</dbReference>
<dbReference type="SUPFAM" id="SSF140931">
    <property type="entry name" value="Fic-like"/>
    <property type="match status" value="1"/>
</dbReference>
<dbReference type="AlphaFoldDB" id="A0A1G7Y431"/>
<proteinExistence type="predicted"/>
<protein>
    <submittedName>
        <fullName evidence="4">Fic family protein</fullName>
    </submittedName>
</protein>
<reference evidence="4 5" key="1">
    <citation type="submission" date="2016-10" db="EMBL/GenBank/DDBJ databases">
        <authorList>
            <person name="de Groot N.N."/>
        </authorList>
    </citation>
    <scope>NUCLEOTIDE SEQUENCE [LARGE SCALE GENOMIC DNA]</scope>
    <source>
        <strain evidence="4 5">CPCC 201354</strain>
    </source>
</reference>
<feature type="active site" evidence="1">
    <location>
        <position position="271"/>
    </location>
</feature>
<dbReference type="PANTHER" id="PTHR13504">
    <property type="entry name" value="FIDO DOMAIN-CONTAINING PROTEIN DDB_G0283145"/>
    <property type="match status" value="1"/>
</dbReference>
<dbReference type="Pfam" id="PF02661">
    <property type="entry name" value="Fic"/>
    <property type="match status" value="1"/>
</dbReference>